<dbReference type="EMBL" id="KV448667">
    <property type="protein sequence ID" value="OAX34054.1"/>
    <property type="molecule type" value="Genomic_DNA"/>
</dbReference>
<dbReference type="STRING" id="1314800.A0A1B7MN66"/>
<dbReference type="InParanoid" id="A0A1B7MN66"/>
<name>A0A1B7MN66_9AGAM</name>
<accession>A0A1B7MN66</accession>
<sequence>MSEDEMKLIFSGDSIRLASLQIQLKAHCITWHCPSHKRNYSDLVFSDELVPTTVLALIPADIAMCFARKFVEGAQLEMVDAAQSCSTQPHRCHTRTRRSGHIHSRRRGSALILSTRVPTACRSKRLVQFAAPSIAGIRLSSVSLQRVGIVVCNGVVRRGKEVKLPGYQRAQTVLILPAIAVAHDGVTNDFDTVQS</sequence>
<reference evidence="1 2" key="1">
    <citation type="submission" date="2016-06" db="EMBL/GenBank/DDBJ databases">
        <title>Comparative genomics of the ectomycorrhizal sister species Rhizopogon vinicolor and Rhizopogon vesiculosus (Basidiomycota: Boletales) reveals a divergence of the mating type B locus.</title>
        <authorList>
            <consortium name="DOE Joint Genome Institute"/>
            <person name="Mujic A.B."/>
            <person name="Kuo A."/>
            <person name="Tritt A."/>
            <person name="Lipzen A."/>
            <person name="Chen C."/>
            <person name="Johnson J."/>
            <person name="Sharma A."/>
            <person name="Barry K."/>
            <person name="Grigoriev I.V."/>
            <person name="Spatafora J.W."/>
        </authorList>
    </citation>
    <scope>NUCLEOTIDE SEQUENCE [LARGE SCALE GENOMIC DNA]</scope>
    <source>
        <strain evidence="1 2">AM-OR11-026</strain>
    </source>
</reference>
<dbReference type="AlphaFoldDB" id="A0A1B7MN66"/>
<evidence type="ECO:0000313" key="2">
    <source>
        <dbReference type="Proteomes" id="UP000092154"/>
    </source>
</evidence>
<organism evidence="1 2">
    <name type="scientific">Rhizopogon vinicolor AM-OR11-026</name>
    <dbReference type="NCBI Taxonomy" id="1314800"/>
    <lineage>
        <taxon>Eukaryota</taxon>
        <taxon>Fungi</taxon>
        <taxon>Dikarya</taxon>
        <taxon>Basidiomycota</taxon>
        <taxon>Agaricomycotina</taxon>
        <taxon>Agaricomycetes</taxon>
        <taxon>Agaricomycetidae</taxon>
        <taxon>Boletales</taxon>
        <taxon>Suillineae</taxon>
        <taxon>Rhizopogonaceae</taxon>
        <taxon>Rhizopogon</taxon>
    </lineage>
</organism>
<protein>
    <submittedName>
        <fullName evidence="1">Uncharacterized protein</fullName>
    </submittedName>
</protein>
<evidence type="ECO:0000313" key="1">
    <source>
        <dbReference type="EMBL" id="OAX34054.1"/>
    </source>
</evidence>
<proteinExistence type="predicted"/>
<keyword evidence="2" id="KW-1185">Reference proteome</keyword>
<dbReference type="Proteomes" id="UP000092154">
    <property type="component" value="Unassembled WGS sequence"/>
</dbReference>
<gene>
    <name evidence="1" type="ORF">K503DRAFT_859434</name>
</gene>
<dbReference type="OrthoDB" id="508204at2759"/>